<evidence type="ECO:0000259" key="8">
    <source>
        <dbReference type="Pfam" id="PF00171"/>
    </source>
</evidence>
<keyword evidence="2 7" id="KW-0028">Amino-acid biosynthesis</keyword>
<keyword evidence="3 7" id="KW-0641">Proline biosynthesis</keyword>
<dbReference type="EC" id="1.2.1.41" evidence="7"/>
<dbReference type="Gene3D" id="3.40.309.10">
    <property type="entry name" value="Aldehyde Dehydrogenase, Chain A, domain 2"/>
    <property type="match status" value="1"/>
</dbReference>
<dbReference type="SUPFAM" id="SSF53720">
    <property type="entry name" value="ALDH-like"/>
    <property type="match status" value="1"/>
</dbReference>
<dbReference type="Pfam" id="PF00171">
    <property type="entry name" value="Aldedh"/>
    <property type="match status" value="1"/>
</dbReference>
<dbReference type="EMBL" id="CP017599">
    <property type="protein sequence ID" value="AOX02354.1"/>
    <property type="molecule type" value="Genomic_DNA"/>
</dbReference>
<dbReference type="KEGG" id="mpro:BJP34_25525"/>
<dbReference type="AlphaFoldDB" id="A0A1D8TXP8"/>
<dbReference type="InterPro" id="IPR016161">
    <property type="entry name" value="Ald_DH/histidinol_DH"/>
</dbReference>
<evidence type="ECO:0000256" key="4">
    <source>
        <dbReference type="ARBA" id="ARBA00022857"/>
    </source>
</evidence>
<protein>
    <recommendedName>
        <fullName evidence="7">Gamma-glutamyl phosphate reductase</fullName>
        <shortName evidence="7">GPR</shortName>
        <ecNumber evidence="7">1.2.1.41</ecNumber>
    </recommendedName>
    <alternativeName>
        <fullName evidence="7">Glutamate-5-semialdehyde dehydrogenase</fullName>
    </alternativeName>
    <alternativeName>
        <fullName evidence="7">Glutamyl-gamma-semialdehyde dehydrogenase</fullName>
        <shortName evidence="7">GSA dehydrogenase</shortName>
    </alternativeName>
</protein>
<comment type="subcellular location">
    <subcellularLocation>
        <location evidence="7">Cytoplasm</location>
    </subcellularLocation>
</comment>
<comment type="catalytic activity">
    <reaction evidence="6 7">
        <text>L-glutamate 5-semialdehyde + phosphate + NADP(+) = L-glutamyl 5-phosphate + NADPH + H(+)</text>
        <dbReference type="Rhea" id="RHEA:19541"/>
        <dbReference type="ChEBI" id="CHEBI:15378"/>
        <dbReference type="ChEBI" id="CHEBI:43474"/>
        <dbReference type="ChEBI" id="CHEBI:57783"/>
        <dbReference type="ChEBI" id="CHEBI:58066"/>
        <dbReference type="ChEBI" id="CHEBI:58274"/>
        <dbReference type="ChEBI" id="CHEBI:58349"/>
        <dbReference type="EC" id="1.2.1.41"/>
    </reaction>
</comment>
<dbReference type="InterPro" id="IPR015590">
    <property type="entry name" value="Aldehyde_DH_dom"/>
</dbReference>
<dbReference type="InterPro" id="IPR012134">
    <property type="entry name" value="Glu-5-SA_DH"/>
</dbReference>
<reference evidence="10" key="1">
    <citation type="submission" date="2016-10" db="EMBL/GenBank/DDBJ databases">
        <title>Comparative genomics uncovers the prolific and rare metabolic potential of the cyanobacterial genus Moorea.</title>
        <authorList>
            <person name="Leao T."/>
            <person name="Castelao G."/>
            <person name="Korobeynikov A."/>
            <person name="Monroe E.A."/>
            <person name="Podell S."/>
            <person name="Glukhov E."/>
            <person name="Allen E."/>
            <person name="Gerwick W.H."/>
            <person name="Gerwick L."/>
        </authorList>
    </citation>
    <scope>NUCLEOTIDE SEQUENCE [LARGE SCALE GENOMIC DNA]</scope>
    <source>
        <strain evidence="10">PAL-8-15-08-1</strain>
    </source>
</reference>
<dbReference type="PANTHER" id="PTHR11063">
    <property type="entry name" value="GLUTAMATE SEMIALDEHYDE DEHYDROGENASE"/>
    <property type="match status" value="1"/>
</dbReference>
<dbReference type="GO" id="GO:0005737">
    <property type="term" value="C:cytoplasm"/>
    <property type="evidence" value="ECO:0007669"/>
    <property type="project" value="UniProtKB-SubCell"/>
</dbReference>
<organism evidence="9 10">
    <name type="scientific">Moorena producens PAL-8-15-08-1</name>
    <dbReference type="NCBI Taxonomy" id="1458985"/>
    <lineage>
        <taxon>Bacteria</taxon>
        <taxon>Bacillati</taxon>
        <taxon>Cyanobacteriota</taxon>
        <taxon>Cyanophyceae</taxon>
        <taxon>Coleofasciculales</taxon>
        <taxon>Coleofasciculaceae</taxon>
        <taxon>Moorena</taxon>
    </lineage>
</organism>
<comment type="function">
    <text evidence="7">Catalyzes the NADPH-dependent reduction of L-glutamate 5-phosphate into L-glutamate 5-semialdehyde and phosphate. The product spontaneously undergoes cyclization to form 1-pyrroline-5-carboxylate.</text>
</comment>
<dbReference type="Gene3D" id="3.40.605.10">
    <property type="entry name" value="Aldehyde Dehydrogenase, Chain A, domain 1"/>
    <property type="match status" value="1"/>
</dbReference>
<dbReference type="Proteomes" id="UP000177870">
    <property type="component" value="Chromosome"/>
</dbReference>
<evidence type="ECO:0000256" key="7">
    <source>
        <dbReference type="HAMAP-Rule" id="MF_00412"/>
    </source>
</evidence>
<gene>
    <name evidence="7" type="primary">proA</name>
    <name evidence="9" type="ORF">BJP34_25525</name>
</gene>
<dbReference type="InterPro" id="IPR000965">
    <property type="entry name" value="GPR_dom"/>
</dbReference>
<evidence type="ECO:0000313" key="10">
    <source>
        <dbReference type="Proteomes" id="UP000177870"/>
    </source>
</evidence>
<dbReference type="GO" id="GO:0050661">
    <property type="term" value="F:NADP binding"/>
    <property type="evidence" value="ECO:0007669"/>
    <property type="project" value="InterPro"/>
</dbReference>
<feature type="domain" description="Aldehyde dehydrogenase" evidence="8">
    <location>
        <begin position="9"/>
        <end position="226"/>
    </location>
</feature>
<dbReference type="InterPro" id="IPR016163">
    <property type="entry name" value="Ald_DH_C"/>
</dbReference>
<dbReference type="PANTHER" id="PTHR11063:SF8">
    <property type="entry name" value="DELTA-1-PYRROLINE-5-CARBOXYLATE SYNTHASE"/>
    <property type="match status" value="1"/>
</dbReference>
<evidence type="ECO:0000256" key="3">
    <source>
        <dbReference type="ARBA" id="ARBA00022650"/>
    </source>
</evidence>
<dbReference type="RefSeq" id="WP_070394763.1">
    <property type="nucleotide sequence ID" value="NZ_CP017599.1"/>
</dbReference>
<dbReference type="GO" id="GO:0055129">
    <property type="term" value="P:L-proline biosynthetic process"/>
    <property type="evidence" value="ECO:0007669"/>
    <property type="project" value="UniProtKB-UniRule"/>
</dbReference>
<evidence type="ECO:0000256" key="2">
    <source>
        <dbReference type="ARBA" id="ARBA00022605"/>
    </source>
</evidence>
<evidence type="ECO:0000256" key="5">
    <source>
        <dbReference type="ARBA" id="ARBA00023002"/>
    </source>
</evidence>
<keyword evidence="7" id="KW-0963">Cytoplasm</keyword>
<evidence type="ECO:0000256" key="1">
    <source>
        <dbReference type="ARBA" id="ARBA00004985"/>
    </source>
</evidence>
<dbReference type="OrthoDB" id="502371at2"/>
<dbReference type="CDD" id="cd07079">
    <property type="entry name" value="ALDH_F18-19_ProA-GPR"/>
    <property type="match status" value="1"/>
</dbReference>
<evidence type="ECO:0000313" key="9">
    <source>
        <dbReference type="EMBL" id="AOX02354.1"/>
    </source>
</evidence>
<name>A0A1D8TXP8_9CYAN</name>
<dbReference type="UniPathway" id="UPA00098">
    <property type="reaction ID" value="UER00360"/>
</dbReference>
<keyword evidence="5 7" id="KW-0560">Oxidoreductase</keyword>
<dbReference type="PIRSF" id="PIRSF000151">
    <property type="entry name" value="GPR"/>
    <property type="match status" value="1"/>
</dbReference>
<dbReference type="GO" id="GO:0004350">
    <property type="term" value="F:glutamate-5-semialdehyde dehydrogenase activity"/>
    <property type="evidence" value="ECO:0007669"/>
    <property type="project" value="UniProtKB-UniRule"/>
</dbReference>
<dbReference type="HAMAP" id="MF_00412">
    <property type="entry name" value="ProA"/>
    <property type="match status" value="1"/>
</dbReference>
<dbReference type="InterPro" id="IPR016162">
    <property type="entry name" value="Ald_DH_N"/>
</dbReference>
<dbReference type="STRING" id="1458985.BJP34_25525"/>
<dbReference type="NCBIfam" id="NF001221">
    <property type="entry name" value="PRK00197.1"/>
    <property type="match status" value="1"/>
</dbReference>
<evidence type="ECO:0000256" key="6">
    <source>
        <dbReference type="ARBA" id="ARBA00049024"/>
    </source>
</evidence>
<comment type="pathway">
    <text evidence="1 7">Amino-acid biosynthesis; L-proline biosynthesis; L-glutamate 5-semialdehyde from L-glutamate: step 2/2.</text>
</comment>
<keyword evidence="4 7" id="KW-0521">NADP</keyword>
<proteinExistence type="inferred from homology"/>
<comment type="similarity">
    <text evidence="7">Belongs to the gamma-glutamyl phosphate reductase family.</text>
</comment>
<accession>A0A1D8TXP8</accession>
<sequence>MNTDSGSKASKLHDLMASVHHASWALANTKGEERSRGIEAMAQGMRNSFDDILEANTLDLETSRDMAVPDLILDWLKLTPERLQMAIAILERIGKSSDPIRRVMNASYQTDQSQTYCQLMPLGVIALIYEAFPELGAIAAGFCVKTGNSLILKGSSEASQSNQVIAQALQNALDEVGLPTGCLELLPSGQGASIRDLVTQNPYLNLVIPHGRPTLLKQVIQQSTAPVLQSAMGNCYLYWSANGDVDLVRYIVLDSHASQPDPVNAIEKILINQNQKTSALVTLLNNLKENGFELRGDANLVAKFPEQLTLAAESEWGQAYLTKTIALKVLDSIESGIAWINQYSSGHADCLVTDSYQESRQFALGVDSASVYINSSPRFSRNPQPGDSVFLGMSNQKGHYRGMISLETLTTLKHVVQGNGQF</sequence>